<accession>A0A494WYG3</accession>
<dbReference type="GO" id="GO:0005829">
    <property type="term" value="C:cytosol"/>
    <property type="evidence" value="ECO:0007669"/>
    <property type="project" value="TreeGrafter"/>
</dbReference>
<comment type="similarity">
    <text evidence="4">Belongs to the GART family.</text>
</comment>
<comment type="pathway">
    <text evidence="1 4">Purine metabolism; IMP biosynthesis via de novo pathway; N(2)-formyl-N(1)-(5-phospho-D-ribosyl)glycinamide from N(1)-(5-phospho-D-ribosyl)glycinamide (10-formyl THF route): step 1/1.</text>
</comment>
<dbReference type="InterPro" id="IPR036477">
    <property type="entry name" value="Formyl_transf_N_sf"/>
</dbReference>
<dbReference type="InterPro" id="IPR004607">
    <property type="entry name" value="GART"/>
</dbReference>
<feature type="binding site" evidence="4">
    <location>
        <position position="107"/>
    </location>
    <ligand>
        <name>(6R)-10-formyltetrahydrofolate</name>
        <dbReference type="ChEBI" id="CHEBI:195366"/>
    </ligand>
</feature>
<keyword evidence="2 4" id="KW-0808">Transferase</keyword>
<dbReference type="RefSeq" id="WP_121281631.1">
    <property type="nucleotide sequence ID" value="NZ_RBZV01000018.1"/>
</dbReference>
<dbReference type="SUPFAM" id="SSF53328">
    <property type="entry name" value="Formyltransferase"/>
    <property type="match status" value="1"/>
</dbReference>
<feature type="binding site" evidence="4">
    <location>
        <begin position="12"/>
        <end position="14"/>
    </location>
    <ligand>
        <name>N(1)-(5-phospho-beta-D-ribosyl)glycinamide</name>
        <dbReference type="ChEBI" id="CHEBI:143788"/>
    </ligand>
</feature>
<comment type="catalytic activity">
    <reaction evidence="4">
        <text>N(1)-(5-phospho-beta-D-ribosyl)glycinamide + (6R)-10-formyltetrahydrofolate = N(2)-formyl-N(1)-(5-phospho-beta-D-ribosyl)glycinamide + (6S)-5,6,7,8-tetrahydrofolate + H(+)</text>
        <dbReference type="Rhea" id="RHEA:15053"/>
        <dbReference type="ChEBI" id="CHEBI:15378"/>
        <dbReference type="ChEBI" id="CHEBI:57453"/>
        <dbReference type="ChEBI" id="CHEBI:143788"/>
        <dbReference type="ChEBI" id="CHEBI:147286"/>
        <dbReference type="ChEBI" id="CHEBI:195366"/>
        <dbReference type="EC" id="2.1.2.2"/>
    </reaction>
</comment>
<dbReference type="GO" id="GO:0006189">
    <property type="term" value="P:'de novo' IMP biosynthetic process"/>
    <property type="evidence" value="ECO:0007669"/>
    <property type="project" value="UniProtKB-UniRule"/>
</dbReference>
<evidence type="ECO:0000313" key="6">
    <source>
        <dbReference type="EMBL" id="RKP43578.1"/>
    </source>
</evidence>
<feature type="site" description="Raises pKa of active site His" evidence="4">
    <location>
        <position position="145"/>
    </location>
</feature>
<dbReference type="Proteomes" id="UP000280434">
    <property type="component" value="Unassembled WGS sequence"/>
</dbReference>
<evidence type="ECO:0000256" key="3">
    <source>
        <dbReference type="ARBA" id="ARBA00022755"/>
    </source>
</evidence>
<feature type="binding site" evidence="4">
    <location>
        <position position="65"/>
    </location>
    <ligand>
        <name>(6R)-10-formyltetrahydrofolate</name>
        <dbReference type="ChEBI" id="CHEBI:195366"/>
    </ligand>
</feature>
<proteinExistence type="inferred from homology"/>
<dbReference type="InterPro" id="IPR002376">
    <property type="entry name" value="Formyl_transf_N"/>
</dbReference>
<feature type="active site" description="Proton donor" evidence="4">
    <location>
        <position position="109"/>
    </location>
</feature>
<keyword evidence="7" id="KW-1185">Reference proteome</keyword>
<dbReference type="GO" id="GO:0004644">
    <property type="term" value="F:phosphoribosylglycinamide formyltransferase activity"/>
    <property type="evidence" value="ECO:0007669"/>
    <property type="project" value="UniProtKB-UniRule"/>
</dbReference>
<sequence length="216" mass="23004">MKNIVILISGRGSNMEAIVRACAHEGWPARVAAVVSNRADAGGLAFAAAHGIATAVVDHRGFADREAFDAALAAVVDSYTPDLVVLAGFMRVLTDGFVDRYAGRMLNVHPSLLPSFPGLHTHQRALEAGVALHGATVHFVTSQLDHGPIVLQSAVPVQAGDDAQALAARVLTTEHVIYPRAARWFVEGRLTLEGMRVTVTPPEPQWMFADTQGEAI</sequence>
<dbReference type="PANTHER" id="PTHR43369:SF2">
    <property type="entry name" value="PHOSPHORIBOSYLGLYCINAMIDE FORMYLTRANSFERASE"/>
    <property type="match status" value="1"/>
</dbReference>
<gene>
    <name evidence="4" type="primary">purN</name>
    <name evidence="6" type="ORF">D7S89_25385</name>
</gene>
<evidence type="ECO:0000256" key="2">
    <source>
        <dbReference type="ARBA" id="ARBA00022679"/>
    </source>
</evidence>
<feature type="domain" description="Formyl transferase N-terminal" evidence="5">
    <location>
        <begin position="2"/>
        <end position="181"/>
    </location>
</feature>
<dbReference type="HAMAP" id="MF_01930">
    <property type="entry name" value="PurN"/>
    <property type="match status" value="1"/>
</dbReference>
<evidence type="ECO:0000256" key="4">
    <source>
        <dbReference type="HAMAP-Rule" id="MF_01930"/>
    </source>
</evidence>
<comment type="caution">
    <text evidence="6">The sequence shown here is derived from an EMBL/GenBank/DDBJ whole genome shotgun (WGS) entry which is preliminary data.</text>
</comment>
<keyword evidence="3 4" id="KW-0658">Purine biosynthesis</keyword>
<dbReference type="CDD" id="cd08645">
    <property type="entry name" value="FMT_core_GART"/>
    <property type="match status" value="1"/>
</dbReference>
<evidence type="ECO:0000259" key="5">
    <source>
        <dbReference type="Pfam" id="PF00551"/>
    </source>
</evidence>
<protein>
    <recommendedName>
        <fullName evidence="4">Phosphoribosylglycinamide formyltransferase</fullName>
        <ecNumber evidence="4">2.1.2.2</ecNumber>
    </recommendedName>
    <alternativeName>
        <fullName evidence="4">5'-phosphoribosylglycinamide transformylase</fullName>
    </alternativeName>
    <alternativeName>
        <fullName evidence="4">GAR transformylase</fullName>
        <shortName evidence="4">GART</shortName>
    </alternativeName>
</protein>
<dbReference type="UniPathway" id="UPA00074">
    <property type="reaction ID" value="UER00126"/>
</dbReference>
<organism evidence="6 7">
    <name type="scientific">Trinickia fusca</name>
    <dbReference type="NCBI Taxonomy" id="2419777"/>
    <lineage>
        <taxon>Bacteria</taxon>
        <taxon>Pseudomonadati</taxon>
        <taxon>Pseudomonadota</taxon>
        <taxon>Betaproteobacteria</taxon>
        <taxon>Burkholderiales</taxon>
        <taxon>Burkholderiaceae</taxon>
        <taxon>Trinickia</taxon>
    </lineage>
</organism>
<reference evidence="6 7" key="1">
    <citation type="submission" date="2018-10" db="EMBL/GenBank/DDBJ databases">
        <title>Paraburkholderia sp. 7MK8-2, isolated from soil.</title>
        <authorList>
            <person name="Gao Z.-H."/>
            <person name="Qiu L.-H."/>
        </authorList>
    </citation>
    <scope>NUCLEOTIDE SEQUENCE [LARGE SCALE GENOMIC DNA]</scope>
    <source>
        <strain evidence="6 7">7MK8-2</strain>
    </source>
</reference>
<dbReference type="EMBL" id="RBZV01000018">
    <property type="protein sequence ID" value="RKP43578.1"/>
    <property type="molecule type" value="Genomic_DNA"/>
</dbReference>
<dbReference type="NCBIfam" id="TIGR00639">
    <property type="entry name" value="PurN"/>
    <property type="match status" value="1"/>
</dbReference>
<dbReference type="OrthoDB" id="9806170at2"/>
<dbReference type="Gene3D" id="3.40.50.170">
    <property type="entry name" value="Formyl transferase, N-terminal domain"/>
    <property type="match status" value="1"/>
</dbReference>
<dbReference type="Pfam" id="PF00551">
    <property type="entry name" value="Formyl_trans_N"/>
    <property type="match status" value="1"/>
</dbReference>
<dbReference type="EC" id="2.1.2.2" evidence="4"/>
<evidence type="ECO:0000256" key="1">
    <source>
        <dbReference type="ARBA" id="ARBA00005054"/>
    </source>
</evidence>
<dbReference type="AlphaFoldDB" id="A0A494WYG3"/>
<comment type="caution">
    <text evidence="4">Lacks conserved residue(s) required for the propagation of feature annotation.</text>
</comment>
<dbReference type="PANTHER" id="PTHR43369">
    <property type="entry name" value="PHOSPHORIBOSYLGLYCINAMIDE FORMYLTRANSFERASE"/>
    <property type="match status" value="1"/>
</dbReference>
<comment type="function">
    <text evidence="4">Catalyzes the transfer of a formyl group from 10-formyltetrahydrofolate to 5-phospho-ribosyl-glycinamide (GAR), producing 5-phospho-ribosyl-N-formylglycinamide (FGAR) and tetrahydrofolate.</text>
</comment>
<evidence type="ECO:0000313" key="7">
    <source>
        <dbReference type="Proteomes" id="UP000280434"/>
    </source>
</evidence>
<name>A0A494WYG3_9BURK</name>